<reference evidence="2" key="1">
    <citation type="journal article" date="2021" name="PeerJ">
        <title>Extensive microbial diversity within the chicken gut microbiome revealed by metagenomics and culture.</title>
        <authorList>
            <person name="Gilroy R."/>
            <person name="Ravi A."/>
            <person name="Getino M."/>
            <person name="Pursley I."/>
            <person name="Horton D.L."/>
            <person name="Alikhan N.F."/>
            <person name="Baker D."/>
            <person name="Gharbi K."/>
            <person name="Hall N."/>
            <person name="Watson M."/>
            <person name="Adriaenssens E.M."/>
            <person name="Foster-Nyarko E."/>
            <person name="Jarju S."/>
            <person name="Secka A."/>
            <person name="Antonio M."/>
            <person name="Oren A."/>
            <person name="Chaudhuri R.R."/>
            <person name="La Ragione R."/>
            <person name="Hildebrand F."/>
            <person name="Pallen M.J."/>
        </authorList>
    </citation>
    <scope>NUCLEOTIDE SEQUENCE</scope>
    <source>
        <strain evidence="2">ChiHejej3B27-2180</strain>
    </source>
</reference>
<name>A0A9D1U3S4_9LACO</name>
<organism evidence="2 3">
    <name type="scientific">Candidatus Limosilactobacillus merdipullorum</name>
    <dbReference type="NCBI Taxonomy" id="2838653"/>
    <lineage>
        <taxon>Bacteria</taxon>
        <taxon>Bacillati</taxon>
        <taxon>Bacillota</taxon>
        <taxon>Bacilli</taxon>
        <taxon>Lactobacillales</taxon>
        <taxon>Lactobacillaceae</taxon>
        <taxon>Limosilactobacillus</taxon>
    </lineage>
</organism>
<evidence type="ECO:0000313" key="2">
    <source>
        <dbReference type="EMBL" id="HIW70916.1"/>
    </source>
</evidence>
<comment type="caution">
    <text evidence="2">The sequence shown here is derived from an EMBL/GenBank/DDBJ whole genome shotgun (WGS) entry which is preliminary data.</text>
</comment>
<accession>A0A9D1U3S4</accession>
<dbReference type="EMBL" id="DXGK01000130">
    <property type="protein sequence ID" value="HIW70916.1"/>
    <property type="molecule type" value="Genomic_DNA"/>
</dbReference>
<proteinExistence type="inferred from homology"/>
<sequence>MAKDSNIVLNSDDQSHGTIQISPQVLEIIAGIAASEVDGVAKMHGSLASGVSELFGRQLDRRGVKLSNNDDQLAIDVDVYVQYGVSVPTIAAEIQNKVKQQVSVMTGLTPTEVNVHIRGIVADEKEQSIDQNDIFGLHSQEEKNDEED</sequence>
<gene>
    <name evidence="2" type="ORF">H9876_06090</name>
</gene>
<dbReference type="AlphaFoldDB" id="A0A9D1U3S4"/>
<dbReference type="PANTHER" id="PTHR34297:SF1">
    <property type="entry name" value="ASP23_GLS24 FAMILY ENVELOPE STRESS RESPONSE PROTEIN"/>
    <property type="match status" value="1"/>
</dbReference>
<protein>
    <submittedName>
        <fullName evidence="2">Asp23/Gls24 family envelope stress response protein</fullName>
    </submittedName>
</protein>
<comment type="similarity">
    <text evidence="1">Belongs to the asp23 family.</text>
</comment>
<evidence type="ECO:0000256" key="1">
    <source>
        <dbReference type="ARBA" id="ARBA00005721"/>
    </source>
</evidence>
<dbReference type="Proteomes" id="UP000886878">
    <property type="component" value="Unassembled WGS sequence"/>
</dbReference>
<dbReference type="Pfam" id="PF03780">
    <property type="entry name" value="Asp23"/>
    <property type="match status" value="1"/>
</dbReference>
<evidence type="ECO:0000313" key="3">
    <source>
        <dbReference type="Proteomes" id="UP000886878"/>
    </source>
</evidence>
<reference evidence="2" key="2">
    <citation type="submission" date="2021-04" db="EMBL/GenBank/DDBJ databases">
        <authorList>
            <person name="Gilroy R."/>
        </authorList>
    </citation>
    <scope>NUCLEOTIDE SEQUENCE</scope>
    <source>
        <strain evidence="2">ChiHejej3B27-2180</strain>
    </source>
</reference>
<dbReference type="PANTHER" id="PTHR34297">
    <property type="entry name" value="HYPOTHETICAL CYTOSOLIC PROTEIN-RELATED"/>
    <property type="match status" value="1"/>
</dbReference>
<dbReference type="InterPro" id="IPR005531">
    <property type="entry name" value="Asp23"/>
</dbReference>